<feature type="domain" description="NAD(P)-binding" evidence="1">
    <location>
        <begin position="12"/>
        <end position="154"/>
    </location>
</feature>
<dbReference type="Pfam" id="PF13460">
    <property type="entry name" value="NAD_binding_10"/>
    <property type="match status" value="1"/>
</dbReference>
<keyword evidence="3" id="KW-1185">Reference proteome</keyword>
<reference evidence="2 3" key="1">
    <citation type="journal article" date="2023" name="Proc. Natl. Acad. Sci. U.S.A.">
        <title>A global phylogenomic analysis of the shiitake genus Lentinula.</title>
        <authorList>
            <person name="Sierra-Patev S."/>
            <person name="Min B."/>
            <person name="Naranjo-Ortiz M."/>
            <person name="Looney B."/>
            <person name="Konkel Z."/>
            <person name="Slot J.C."/>
            <person name="Sakamoto Y."/>
            <person name="Steenwyk J.L."/>
            <person name="Rokas A."/>
            <person name="Carro J."/>
            <person name="Camarero S."/>
            <person name="Ferreira P."/>
            <person name="Molpeceres G."/>
            <person name="Ruiz-Duenas F.J."/>
            <person name="Serrano A."/>
            <person name="Henrissat B."/>
            <person name="Drula E."/>
            <person name="Hughes K.W."/>
            <person name="Mata J.L."/>
            <person name="Ishikawa N.K."/>
            <person name="Vargas-Isla R."/>
            <person name="Ushijima S."/>
            <person name="Smith C.A."/>
            <person name="Donoghue J."/>
            <person name="Ahrendt S."/>
            <person name="Andreopoulos W."/>
            <person name="He G."/>
            <person name="LaButti K."/>
            <person name="Lipzen A."/>
            <person name="Ng V."/>
            <person name="Riley R."/>
            <person name="Sandor L."/>
            <person name="Barry K."/>
            <person name="Martinez A.T."/>
            <person name="Xiao Y."/>
            <person name="Gibbons J.G."/>
            <person name="Terashima K."/>
            <person name="Grigoriev I.V."/>
            <person name="Hibbett D."/>
        </authorList>
    </citation>
    <scope>NUCLEOTIDE SEQUENCE [LARGE SCALE GENOMIC DNA]</scope>
    <source>
        <strain evidence="2 3">TFB7810</strain>
    </source>
</reference>
<evidence type="ECO:0000313" key="2">
    <source>
        <dbReference type="EMBL" id="KAJ3750690.1"/>
    </source>
</evidence>
<dbReference type="GO" id="GO:0044877">
    <property type="term" value="F:protein-containing complex binding"/>
    <property type="evidence" value="ECO:0007669"/>
    <property type="project" value="TreeGrafter"/>
</dbReference>
<protein>
    <submittedName>
        <fullName evidence="2">Nucleoside-diphosphate-sugar epimerase</fullName>
    </submittedName>
</protein>
<dbReference type="Gene3D" id="3.40.50.720">
    <property type="entry name" value="NAD(P)-binding Rossmann-like Domain"/>
    <property type="match status" value="2"/>
</dbReference>
<dbReference type="Proteomes" id="UP001142393">
    <property type="component" value="Unassembled WGS sequence"/>
</dbReference>
<gene>
    <name evidence="2" type="ORF">DFH05DRAFT_1553750</name>
</gene>
<organism evidence="2 3">
    <name type="scientific">Lentinula detonsa</name>
    <dbReference type="NCBI Taxonomy" id="2804962"/>
    <lineage>
        <taxon>Eukaryota</taxon>
        <taxon>Fungi</taxon>
        <taxon>Dikarya</taxon>
        <taxon>Basidiomycota</taxon>
        <taxon>Agaricomycotina</taxon>
        <taxon>Agaricomycetes</taxon>
        <taxon>Agaricomycetidae</taxon>
        <taxon>Agaricales</taxon>
        <taxon>Marasmiineae</taxon>
        <taxon>Omphalotaceae</taxon>
        <taxon>Lentinula</taxon>
    </lineage>
</organism>
<evidence type="ECO:0000313" key="3">
    <source>
        <dbReference type="Proteomes" id="UP001142393"/>
    </source>
</evidence>
<dbReference type="SUPFAM" id="SSF51735">
    <property type="entry name" value="NAD(P)-binding Rossmann-fold domains"/>
    <property type="match status" value="1"/>
</dbReference>
<dbReference type="PANTHER" id="PTHR12126">
    <property type="entry name" value="NADH-UBIQUINONE OXIDOREDUCTASE 39 KDA SUBUNIT-RELATED"/>
    <property type="match status" value="1"/>
</dbReference>
<proteinExistence type="predicted"/>
<dbReference type="AlphaFoldDB" id="A0A9W8PB83"/>
<dbReference type="CDD" id="cd05271">
    <property type="entry name" value="NDUFA9_like_SDR_a"/>
    <property type="match status" value="1"/>
</dbReference>
<accession>A0A9W8PB83</accession>
<name>A0A9W8PB83_9AGAR</name>
<evidence type="ECO:0000259" key="1">
    <source>
        <dbReference type="Pfam" id="PF13460"/>
    </source>
</evidence>
<dbReference type="PANTHER" id="PTHR12126:SF11">
    <property type="entry name" value="NADH DEHYDROGENASE [UBIQUINONE] 1 ALPHA SUBCOMPLEX SUBUNIT 9, MITOCHONDRIAL"/>
    <property type="match status" value="1"/>
</dbReference>
<dbReference type="InterPro" id="IPR036291">
    <property type="entry name" value="NAD(P)-bd_dom_sf"/>
</dbReference>
<dbReference type="InterPro" id="IPR016040">
    <property type="entry name" value="NAD(P)-bd_dom"/>
</dbReference>
<sequence>MNSKVVICGAGFLGKHIALALTSRSILSSSVIHQVQLASRNPERLHTLLKSTNSGILPPTSIDIIDKSTLSSAFYGASLVVSLVGIMHGSPADFDQIQWKGAENVAKAARDAGARLVHVSAIGADKDSPIPYNRTKALGEEAVREVFKGKTEKDLVVLRPSIVFGPEDDFFNSQQPKVNCPKGSSSAVSYDLTSARYNPNDCSGTAFRAATLDHCGFPPVSSRFSKLSKFLPFLPVFGGGTSRFQPVYVGDIARAVEIIARNDPAINAMVGGKIIECGGPDVLTYKEIMQLVLKHNRRRRPVVSLPFWMGNMQGAVMEQLPVNLFTVTRSQVQQLNSDNIVNNSASENSMGTEYFPFDALVEKYSISGTKSLASVHDVLPVYLT</sequence>
<dbReference type="InterPro" id="IPR051207">
    <property type="entry name" value="ComplexI_NDUFA9_subunit"/>
</dbReference>
<dbReference type="EMBL" id="JANVFU010000001">
    <property type="protein sequence ID" value="KAJ3750690.1"/>
    <property type="molecule type" value="Genomic_DNA"/>
</dbReference>
<comment type="caution">
    <text evidence="2">The sequence shown here is derived from an EMBL/GenBank/DDBJ whole genome shotgun (WGS) entry which is preliminary data.</text>
</comment>